<dbReference type="STRING" id="2082308.A0A2K1R2T7"/>
<evidence type="ECO:0000256" key="4">
    <source>
        <dbReference type="ARBA" id="ARBA00022968"/>
    </source>
</evidence>
<dbReference type="Gene3D" id="3.90.550.50">
    <property type="match status" value="1"/>
</dbReference>
<dbReference type="OrthoDB" id="414175at2759"/>
<proteinExistence type="inferred from homology"/>
<evidence type="ECO:0000313" key="7">
    <source>
        <dbReference type="EMBL" id="PNS21604.1"/>
    </source>
</evidence>
<evidence type="ECO:0008006" key="9">
    <source>
        <dbReference type="Google" id="ProtNLM"/>
    </source>
</evidence>
<evidence type="ECO:0000313" key="8">
    <source>
        <dbReference type="Proteomes" id="UP000243797"/>
    </source>
</evidence>
<dbReference type="PANTHER" id="PTHR23033:SF40">
    <property type="entry name" value="APPLE DOMAIN-CONTAINING PROTEIN"/>
    <property type="match status" value="1"/>
</dbReference>
<dbReference type="PANTHER" id="PTHR23033">
    <property type="entry name" value="BETA1,3-GALACTOSYLTRANSFERASE"/>
    <property type="match status" value="1"/>
</dbReference>
<dbReference type="Proteomes" id="UP000243797">
    <property type="component" value="Unassembled WGS sequence"/>
</dbReference>
<protein>
    <recommendedName>
        <fullName evidence="9">Glycosyltransferase family 31 protein</fullName>
    </recommendedName>
</protein>
<keyword evidence="3" id="KW-0812">Transmembrane</keyword>
<keyword evidence="4" id="KW-0735">Signal-anchor</keyword>
<keyword evidence="6" id="KW-0472">Membrane</keyword>
<name>A0A2K1R2T7_9PEZI</name>
<sequence length="499" mass="56708">MLSIQRAFLLAFFFCLYVIYGSSIIPTRGSLFRHDPTTDDARCAAYPDPGNIVVSVKTSAKTASIEQLNRIATIFHCLRPDRLILFSDLEQTIGNYKLHDTLSDISSDLLHTHHDFALWRHQQKLFKSGISPRDVTQTPVLSYDLPVDKEEGSKNLDKYKFLHMVEKAWEQQPNKDWYVFADASSYYVWPGLVRYLAEQDPSTLKFISKATRIKQSQLDLPHSDTGFILSGAAVKALMTTGKPITKEWDRKVSFLEAGHHVLAEALQTELNLTLSSIWPLMVGEDVGKIAFQTNIWCEPIIALSNITSDLALRLLNREQAFKYASRKEFLTFGDLFKEISFTSPATLRVIPDSQTSYTSIRRWANLAELEEKEWAIKWQDAATQDSGLIADMPENPNKSPDECAKACDAFRDCIQFSHMSFDARFIINDKEIASGGLCYLSRLYRFGAYRAVNQWEDDGNDGRNPRNSVSNTQVWVSGWNQKRWDAFSAKLTESCSATM</sequence>
<comment type="subcellular location">
    <subcellularLocation>
        <location evidence="1">Membrane</location>
        <topology evidence="1">Single-pass type II membrane protein</topology>
    </subcellularLocation>
</comment>
<keyword evidence="8" id="KW-1185">Reference proteome</keyword>
<comment type="caution">
    <text evidence="7">The sequence shown here is derived from an EMBL/GenBank/DDBJ whole genome shotgun (WGS) entry which is preliminary data.</text>
</comment>
<dbReference type="EMBL" id="NKHZ01000011">
    <property type="protein sequence ID" value="PNS21604.1"/>
    <property type="molecule type" value="Genomic_DNA"/>
</dbReference>
<evidence type="ECO:0000256" key="1">
    <source>
        <dbReference type="ARBA" id="ARBA00004606"/>
    </source>
</evidence>
<evidence type="ECO:0000256" key="3">
    <source>
        <dbReference type="ARBA" id="ARBA00022692"/>
    </source>
</evidence>
<dbReference type="InParanoid" id="A0A2K1R2T7"/>
<accession>A0A2K1R2T7</accession>
<dbReference type="GO" id="GO:0016020">
    <property type="term" value="C:membrane"/>
    <property type="evidence" value="ECO:0007669"/>
    <property type="project" value="UniProtKB-SubCell"/>
</dbReference>
<evidence type="ECO:0000256" key="5">
    <source>
        <dbReference type="ARBA" id="ARBA00022989"/>
    </source>
</evidence>
<comment type="similarity">
    <text evidence="2">Belongs to the glycosyltransferase 31 family. Beta3-Gal-T subfamily.</text>
</comment>
<keyword evidence="5" id="KW-1133">Transmembrane helix</keyword>
<organism evidence="7 8">
    <name type="scientific">Sphaceloma murrayae</name>
    <dbReference type="NCBI Taxonomy" id="2082308"/>
    <lineage>
        <taxon>Eukaryota</taxon>
        <taxon>Fungi</taxon>
        <taxon>Dikarya</taxon>
        <taxon>Ascomycota</taxon>
        <taxon>Pezizomycotina</taxon>
        <taxon>Dothideomycetes</taxon>
        <taxon>Dothideomycetidae</taxon>
        <taxon>Myriangiales</taxon>
        <taxon>Elsinoaceae</taxon>
        <taxon>Sphaceloma</taxon>
    </lineage>
</organism>
<reference evidence="7 8" key="1">
    <citation type="submission" date="2017-06" db="EMBL/GenBank/DDBJ databases">
        <title>Draft genome sequence of a variant of Elsinoe murrayae.</title>
        <authorList>
            <person name="Cheng Q."/>
        </authorList>
    </citation>
    <scope>NUCLEOTIDE SEQUENCE [LARGE SCALE GENOMIC DNA]</scope>
    <source>
        <strain evidence="7 8">CQ-2017a</strain>
    </source>
</reference>
<evidence type="ECO:0000256" key="2">
    <source>
        <dbReference type="ARBA" id="ARBA00006462"/>
    </source>
</evidence>
<dbReference type="InterPro" id="IPR026050">
    <property type="entry name" value="C1GALT1/C1GALT1_chp1"/>
</dbReference>
<gene>
    <name evidence="7" type="ORF">CAC42_963</name>
</gene>
<dbReference type="AlphaFoldDB" id="A0A2K1R2T7"/>
<evidence type="ECO:0000256" key="6">
    <source>
        <dbReference type="ARBA" id="ARBA00023136"/>
    </source>
</evidence>